<keyword evidence="7" id="KW-1185">Reference proteome</keyword>
<protein>
    <recommendedName>
        <fullName evidence="4">Serine/threonine-protein phosphatase</fullName>
        <ecNumber evidence="4">3.1.3.16</ecNumber>
    </recommendedName>
</protein>
<dbReference type="PROSITE" id="PS00125">
    <property type="entry name" value="SER_THR_PHOSPHATASE"/>
    <property type="match status" value="1"/>
</dbReference>
<evidence type="ECO:0000256" key="1">
    <source>
        <dbReference type="ARBA" id="ARBA00022723"/>
    </source>
</evidence>
<dbReference type="SUPFAM" id="SSF56300">
    <property type="entry name" value="Metallo-dependent phosphatases"/>
    <property type="match status" value="1"/>
</dbReference>
<accession>A0ABR2KTE4</accession>
<evidence type="ECO:0000256" key="2">
    <source>
        <dbReference type="ARBA" id="ARBA00022801"/>
    </source>
</evidence>
<sequence length="337" mass="39100">MASNLNFPEIRKRIFQGELIEEKTVMQIIFLMMELVRRENNIVLLASPINVVGDIHGQLYDLISLFTKSGLIKKNGDEYDFTAIPRQSYLFLGDYVDRGYQSLNTFLFLASLKIQYPDKFTLLRGNHESRQVSMTYGFHAEVIAKYGHLKIWSMCNDLFDLLPISALIDGKIFCVHGGLSPDAPLIEYISEVERKDEIPTEGLVADLVWSDPLEELDQWRRNTRGAGFLFGPNNYTSFVRLNNLSLIVRSHQLCMEGYQKFYKKDSSKTEDKDVRLMTVWSAPNYAYHDNNKATYLNIDTKHGVDAPWELVPFEKFDDQDKRIPSKYQRPMISFYWA</sequence>
<feature type="domain" description="Serine/threonine specific protein phosphatases" evidence="5">
    <location>
        <begin position="123"/>
        <end position="128"/>
    </location>
</feature>
<evidence type="ECO:0000256" key="3">
    <source>
        <dbReference type="ARBA" id="ARBA00023211"/>
    </source>
</evidence>
<evidence type="ECO:0000313" key="6">
    <source>
        <dbReference type="EMBL" id="KAK8894076.1"/>
    </source>
</evidence>
<keyword evidence="3" id="KW-0464">Manganese</keyword>
<reference evidence="6 7" key="1">
    <citation type="submission" date="2024-04" db="EMBL/GenBank/DDBJ databases">
        <title>Tritrichomonas musculus Genome.</title>
        <authorList>
            <person name="Alves-Ferreira E."/>
            <person name="Grigg M."/>
            <person name="Lorenzi H."/>
            <person name="Galac M."/>
        </authorList>
    </citation>
    <scope>NUCLEOTIDE SEQUENCE [LARGE SCALE GENOMIC DNA]</scope>
    <source>
        <strain evidence="6 7">EAF2021</strain>
    </source>
</reference>
<keyword evidence="2 4" id="KW-0378">Hydrolase</keyword>
<dbReference type="InterPro" id="IPR006186">
    <property type="entry name" value="Ser/Thr-sp_prot-phosphatase"/>
</dbReference>
<evidence type="ECO:0000259" key="5">
    <source>
        <dbReference type="PROSITE" id="PS00125"/>
    </source>
</evidence>
<evidence type="ECO:0000313" key="7">
    <source>
        <dbReference type="Proteomes" id="UP001470230"/>
    </source>
</evidence>
<dbReference type="PRINTS" id="PR00114">
    <property type="entry name" value="STPHPHTASE"/>
</dbReference>
<evidence type="ECO:0000256" key="4">
    <source>
        <dbReference type="RuleBase" id="RU004273"/>
    </source>
</evidence>
<dbReference type="Pfam" id="PF00149">
    <property type="entry name" value="Metallophos"/>
    <property type="match status" value="1"/>
</dbReference>
<dbReference type="Gene3D" id="3.60.21.10">
    <property type="match status" value="1"/>
</dbReference>
<gene>
    <name evidence="6" type="ORF">M9Y10_022508</name>
</gene>
<dbReference type="SMART" id="SM00156">
    <property type="entry name" value="PP2Ac"/>
    <property type="match status" value="1"/>
</dbReference>
<name>A0ABR2KTE4_9EUKA</name>
<proteinExistence type="inferred from homology"/>
<comment type="caution">
    <text evidence="6">The sequence shown here is derived from an EMBL/GenBank/DDBJ whole genome shotgun (WGS) entry which is preliminary data.</text>
</comment>
<organism evidence="6 7">
    <name type="scientific">Tritrichomonas musculus</name>
    <dbReference type="NCBI Taxonomy" id="1915356"/>
    <lineage>
        <taxon>Eukaryota</taxon>
        <taxon>Metamonada</taxon>
        <taxon>Parabasalia</taxon>
        <taxon>Tritrichomonadida</taxon>
        <taxon>Tritrichomonadidae</taxon>
        <taxon>Tritrichomonas</taxon>
    </lineage>
</organism>
<dbReference type="InterPro" id="IPR004843">
    <property type="entry name" value="Calcineurin-like_PHP"/>
</dbReference>
<comment type="similarity">
    <text evidence="4">Belongs to the PPP phosphatase family.</text>
</comment>
<comment type="catalytic activity">
    <reaction evidence="4">
        <text>O-phospho-L-threonyl-[protein] + H2O = L-threonyl-[protein] + phosphate</text>
        <dbReference type="Rhea" id="RHEA:47004"/>
        <dbReference type="Rhea" id="RHEA-COMP:11060"/>
        <dbReference type="Rhea" id="RHEA-COMP:11605"/>
        <dbReference type="ChEBI" id="CHEBI:15377"/>
        <dbReference type="ChEBI" id="CHEBI:30013"/>
        <dbReference type="ChEBI" id="CHEBI:43474"/>
        <dbReference type="ChEBI" id="CHEBI:61977"/>
        <dbReference type="EC" id="3.1.3.16"/>
    </reaction>
</comment>
<dbReference type="InterPro" id="IPR029052">
    <property type="entry name" value="Metallo-depent_PP-like"/>
</dbReference>
<dbReference type="Proteomes" id="UP001470230">
    <property type="component" value="Unassembled WGS sequence"/>
</dbReference>
<keyword evidence="1" id="KW-0479">Metal-binding</keyword>
<dbReference type="InterPro" id="IPR047129">
    <property type="entry name" value="PPA2-like"/>
</dbReference>
<dbReference type="PANTHER" id="PTHR45619">
    <property type="entry name" value="SERINE/THREONINE-PROTEIN PHOSPHATASE PP2A-RELATED"/>
    <property type="match status" value="1"/>
</dbReference>
<dbReference type="EC" id="3.1.3.16" evidence="4"/>
<dbReference type="EMBL" id="JAPFFF010000003">
    <property type="protein sequence ID" value="KAK8894076.1"/>
    <property type="molecule type" value="Genomic_DNA"/>
</dbReference>